<proteinExistence type="predicted"/>
<feature type="domain" description="Amidohydrolase-related" evidence="4">
    <location>
        <begin position="58"/>
        <end position="413"/>
    </location>
</feature>
<keyword evidence="7" id="KW-1185">Reference proteome</keyword>
<dbReference type="NCBIfam" id="TIGR03314">
    <property type="entry name" value="Se_ssnA"/>
    <property type="match status" value="1"/>
</dbReference>
<sequence length="443" mass="48448">MMLLIGNGTVLTLGKSNRVLPVGGVLIQDNRILEIGDSQELQARFPEARFIDSHGKLIMPGLINTHMHLYSTFARGMDAKSKPPRSFSDILEGLWWKLDKLLSMEDVYYSALTPLIECIKTGTTTIVDHHASPHAVTGSLSTLAKAAREMGVRAAFCYEVSDRDGESIAQEGIRENADFIAACQAKPDAMVAGLFGLHASLTLSDKTLNQCHEEAKRLRAGFHVHVAEGIEDVEDCVKNHGMRVVERFHKYGILGPKTIAAHCVHVNDQEIELLRSTNTQVVHNPESNMGNAVGVTPVLKMLEKGVRVGLGTDGYTCDMFESAKVENVLQKHAAANPSVAWAEVPQMLYGNNPLIASDLFGGTFGELTPGAWADVIVVDYVPPTPLAETNWSGHLLFGVSGHQVETTIINGKLRMLDRVLVDIDEQAICARSRELAQAIWNRI</sequence>
<protein>
    <submittedName>
        <fullName evidence="6">Putative selenium metabolism protein SsnA</fullName>
    </submittedName>
</protein>
<evidence type="ECO:0000256" key="2">
    <source>
        <dbReference type="ARBA" id="ARBA00022801"/>
    </source>
</evidence>
<dbReference type="PANTHER" id="PTHR43794:SF11">
    <property type="entry name" value="AMIDOHYDROLASE-RELATED DOMAIN-CONTAINING PROTEIN"/>
    <property type="match status" value="1"/>
</dbReference>
<dbReference type="SUPFAM" id="SSF51338">
    <property type="entry name" value="Composite domain of metallo-dependent hydrolases"/>
    <property type="match status" value="1"/>
</dbReference>
<dbReference type="InterPro" id="IPR017700">
    <property type="entry name" value="Aminohydrolase_SsnA"/>
</dbReference>
<evidence type="ECO:0000313" key="6">
    <source>
        <dbReference type="EMBL" id="AFM41021.1"/>
    </source>
</evidence>
<evidence type="ECO:0000259" key="5">
    <source>
        <dbReference type="Pfam" id="PF22039"/>
    </source>
</evidence>
<dbReference type="Pfam" id="PF22039">
    <property type="entry name" value="HUTI_composite_bact"/>
    <property type="match status" value="1"/>
</dbReference>
<evidence type="ECO:0000313" key="7">
    <source>
        <dbReference type="Proteomes" id="UP000002892"/>
    </source>
</evidence>
<keyword evidence="2" id="KW-0378">Hydrolase</keyword>
<dbReference type="STRING" id="646529.Desaci_2047"/>
<dbReference type="InterPro" id="IPR054418">
    <property type="entry name" value="MQNX/HUTI_composite_N"/>
</dbReference>
<dbReference type="InterPro" id="IPR011059">
    <property type="entry name" value="Metal-dep_hydrolase_composite"/>
</dbReference>
<keyword evidence="3" id="KW-0862">Zinc</keyword>
<dbReference type="Pfam" id="PF01979">
    <property type="entry name" value="Amidohydro_1"/>
    <property type="match status" value="1"/>
</dbReference>
<dbReference type="eggNOG" id="COG0402">
    <property type="taxonomic scope" value="Bacteria"/>
</dbReference>
<evidence type="ECO:0000256" key="3">
    <source>
        <dbReference type="ARBA" id="ARBA00022833"/>
    </source>
</evidence>
<dbReference type="KEGG" id="dai:Desaci_2047"/>
<dbReference type="GO" id="GO:0046872">
    <property type="term" value="F:metal ion binding"/>
    <property type="evidence" value="ECO:0007669"/>
    <property type="project" value="UniProtKB-KW"/>
</dbReference>
<dbReference type="Gene3D" id="2.30.40.10">
    <property type="entry name" value="Urease, subunit C, domain 1"/>
    <property type="match status" value="1"/>
</dbReference>
<dbReference type="HOGENOM" id="CLU_012358_2_6_9"/>
<name>I4D5E7_DESAJ</name>
<dbReference type="SUPFAM" id="SSF51556">
    <property type="entry name" value="Metallo-dependent hydrolases"/>
    <property type="match status" value="1"/>
</dbReference>
<dbReference type="AlphaFoldDB" id="I4D5E7"/>
<evidence type="ECO:0000256" key="1">
    <source>
        <dbReference type="ARBA" id="ARBA00022723"/>
    </source>
</evidence>
<organism evidence="6 7">
    <name type="scientific">Desulfosporosinus acidiphilus (strain DSM 22704 / JCM 16185 / SJ4)</name>
    <dbReference type="NCBI Taxonomy" id="646529"/>
    <lineage>
        <taxon>Bacteria</taxon>
        <taxon>Bacillati</taxon>
        <taxon>Bacillota</taxon>
        <taxon>Clostridia</taxon>
        <taxon>Eubacteriales</taxon>
        <taxon>Desulfitobacteriaceae</taxon>
        <taxon>Desulfosporosinus</taxon>
    </lineage>
</organism>
<dbReference type="PANTHER" id="PTHR43794">
    <property type="entry name" value="AMINOHYDROLASE SSNA-RELATED"/>
    <property type="match status" value="1"/>
</dbReference>
<dbReference type="GO" id="GO:0016810">
    <property type="term" value="F:hydrolase activity, acting on carbon-nitrogen (but not peptide) bonds"/>
    <property type="evidence" value="ECO:0007669"/>
    <property type="project" value="InterPro"/>
</dbReference>
<dbReference type="InterPro" id="IPR032466">
    <property type="entry name" value="Metal_Hydrolase"/>
</dbReference>
<keyword evidence="1" id="KW-0479">Metal-binding</keyword>
<reference evidence="6 7" key="1">
    <citation type="journal article" date="2012" name="J. Bacteriol.">
        <title>Complete genome sequences of Desulfosporosinus orientis DSM765T, Desulfosporosinus youngiae DSM17734T, Desulfosporosinus meridiei DSM13257T, and Desulfosporosinus acidiphilus DSM22704T.</title>
        <authorList>
            <person name="Pester M."/>
            <person name="Brambilla E."/>
            <person name="Alazard D."/>
            <person name="Rattei T."/>
            <person name="Weinmaier T."/>
            <person name="Han J."/>
            <person name="Lucas S."/>
            <person name="Lapidus A."/>
            <person name="Cheng J.F."/>
            <person name="Goodwin L."/>
            <person name="Pitluck S."/>
            <person name="Peters L."/>
            <person name="Ovchinnikova G."/>
            <person name="Teshima H."/>
            <person name="Detter J.C."/>
            <person name="Han C.S."/>
            <person name="Tapia R."/>
            <person name="Land M.L."/>
            <person name="Hauser L."/>
            <person name="Kyrpides N.C."/>
            <person name="Ivanova N.N."/>
            <person name="Pagani I."/>
            <person name="Huntmann M."/>
            <person name="Wei C.L."/>
            <person name="Davenport K.W."/>
            <person name="Daligault H."/>
            <person name="Chain P.S."/>
            <person name="Chen A."/>
            <person name="Mavromatis K."/>
            <person name="Markowitz V."/>
            <person name="Szeto E."/>
            <person name="Mikhailova N."/>
            <person name="Pati A."/>
            <person name="Wagner M."/>
            <person name="Woyke T."/>
            <person name="Ollivier B."/>
            <person name="Klenk H.P."/>
            <person name="Spring S."/>
            <person name="Loy A."/>
        </authorList>
    </citation>
    <scope>NUCLEOTIDE SEQUENCE [LARGE SCALE GENOMIC DNA]</scope>
    <source>
        <strain evidence="7">DSM 22704 / JCM 16185 / SJ4</strain>
    </source>
</reference>
<dbReference type="CDD" id="cd01298">
    <property type="entry name" value="ATZ_TRZ_like"/>
    <property type="match status" value="1"/>
</dbReference>
<dbReference type="Gene3D" id="3.20.20.140">
    <property type="entry name" value="Metal-dependent hydrolases"/>
    <property type="match status" value="1"/>
</dbReference>
<accession>I4D5E7</accession>
<dbReference type="InterPro" id="IPR006680">
    <property type="entry name" value="Amidohydro-rel"/>
</dbReference>
<gene>
    <name evidence="6" type="ordered locus">Desaci_2047</name>
</gene>
<dbReference type="NCBIfam" id="NF005540">
    <property type="entry name" value="PRK07203.1"/>
    <property type="match status" value="1"/>
</dbReference>
<feature type="domain" description="Aminodeoxyfutalosine deaminase/Imidazolonepropionase-like composite" evidence="5">
    <location>
        <begin position="23"/>
        <end position="48"/>
    </location>
</feature>
<dbReference type="EMBL" id="CP003639">
    <property type="protein sequence ID" value="AFM41021.1"/>
    <property type="molecule type" value="Genomic_DNA"/>
</dbReference>
<dbReference type="Proteomes" id="UP000002892">
    <property type="component" value="Chromosome"/>
</dbReference>
<evidence type="ECO:0000259" key="4">
    <source>
        <dbReference type="Pfam" id="PF01979"/>
    </source>
</evidence>
<dbReference type="InterPro" id="IPR050287">
    <property type="entry name" value="MTA/SAH_deaminase"/>
</dbReference>